<keyword evidence="3" id="KW-1185">Reference proteome</keyword>
<evidence type="ECO:0000313" key="3">
    <source>
        <dbReference type="Proteomes" id="UP000245938"/>
    </source>
</evidence>
<accession>A0A2U3ANA5</accession>
<dbReference type="RefSeq" id="WP_109305422.1">
    <property type="nucleotide sequence ID" value="NZ_BJUF01000057.1"/>
</dbReference>
<name>A0A2U3ANA5_9BACL</name>
<protein>
    <submittedName>
        <fullName evidence="2">TrmB family transcriptional regulator</fullName>
    </submittedName>
</protein>
<dbReference type="Pfam" id="PF01978">
    <property type="entry name" value="TrmB"/>
    <property type="match status" value="1"/>
</dbReference>
<evidence type="ECO:0000313" key="2">
    <source>
        <dbReference type="EMBL" id="PWI26001.1"/>
    </source>
</evidence>
<gene>
    <name evidence="2" type="ORF">DEX24_05575</name>
</gene>
<dbReference type="InterPro" id="IPR036390">
    <property type="entry name" value="WH_DNA-bd_sf"/>
</dbReference>
<dbReference type="PANTHER" id="PTHR34293:SF1">
    <property type="entry name" value="HTH-TYPE TRANSCRIPTIONAL REGULATOR TRMBL2"/>
    <property type="match status" value="1"/>
</dbReference>
<dbReference type="PANTHER" id="PTHR34293">
    <property type="entry name" value="HTH-TYPE TRANSCRIPTIONAL REGULATOR TRMBL2"/>
    <property type="match status" value="1"/>
</dbReference>
<dbReference type="InterPro" id="IPR036388">
    <property type="entry name" value="WH-like_DNA-bd_sf"/>
</dbReference>
<reference evidence="2 3" key="1">
    <citation type="submission" date="2018-05" db="EMBL/GenBank/DDBJ databases">
        <title>Kurthia sibirica genome sequence.</title>
        <authorList>
            <person name="Maclea K.S."/>
            <person name="Goen A.E."/>
        </authorList>
    </citation>
    <scope>NUCLEOTIDE SEQUENCE [LARGE SCALE GENOMIC DNA]</scope>
    <source>
        <strain evidence="2 3">ATCC 49154</strain>
    </source>
</reference>
<dbReference type="InterPro" id="IPR002831">
    <property type="entry name" value="Tscrpt_reg_TrmB_N"/>
</dbReference>
<dbReference type="EMBL" id="QFVR01000005">
    <property type="protein sequence ID" value="PWI26001.1"/>
    <property type="molecule type" value="Genomic_DNA"/>
</dbReference>
<feature type="domain" description="Transcription regulator TrmB N-terminal" evidence="1">
    <location>
        <begin position="9"/>
        <end position="75"/>
    </location>
</feature>
<evidence type="ECO:0000259" key="1">
    <source>
        <dbReference type="Pfam" id="PF01978"/>
    </source>
</evidence>
<sequence length="262" mass="30484">MQIIIDKMKSTGYTEYESKAYIALIQQRDVTAYQISKKSGIPRARIYDVLNSLVAKGIVSKNESIDKTTYIPIPVDVFLRKLETKWRDDFSSLTASLEALEQAEVDNKPTVVMIEEAEMILSYCRTLIQSAKKKILVSLWDDMYDFIRDDLTKIGEKIAIHGITLHVVDPLPSIDLHRTTYFTERKTSNPWFIISIDSEKLIYGPSLQEREIAFYTDDPIHIRLLEDYIWHDVLVNRIVNRSDELLEDWVKEQRSAFFLDGR</sequence>
<proteinExistence type="predicted"/>
<dbReference type="CDD" id="cd09124">
    <property type="entry name" value="PLDc_like_TrmB_middle"/>
    <property type="match status" value="1"/>
</dbReference>
<organism evidence="2 3">
    <name type="scientific">Kurthia sibirica</name>
    <dbReference type="NCBI Taxonomy" id="202750"/>
    <lineage>
        <taxon>Bacteria</taxon>
        <taxon>Bacillati</taxon>
        <taxon>Bacillota</taxon>
        <taxon>Bacilli</taxon>
        <taxon>Bacillales</taxon>
        <taxon>Caryophanaceae</taxon>
        <taxon>Kurthia</taxon>
    </lineage>
</organism>
<dbReference type="Gene3D" id="1.10.10.10">
    <property type="entry name" value="Winged helix-like DNA-binding domain superfamily/Winged helix DNA-binding domain"/>
    <property type="match status" value="1"/>
</dbReference>
<dbReference type="Proteomes" id="UP000245938">
    <property type="component" value="Unassembled WGS sequence"/>
</dbReference>
<dbReference type="OrthoDB" id="1493540at2"/>
<dbReference type="AlphaFoldDB" id="A0A2U3ANA5"/>
<comment type="caution">
    <text evidence="2">The sequence shown here is derived from an EMBL/GenBank/DDBJ whole genome shotgun (WGS) entry which is preliminary data.</text>
</comment>
<dbReference type="SUPFAM" id="SSF46785">
    <property type="entry name" value="Winged helix' DNA-binding domain"/>
    <property type="match status" value="1"/>
</dbReference>
<dbReference type="InterPro" id="IPR051797">
    <property type="entry name" value="TrmB-like"/>
</dbReference>